<evidence type="ECO:0000256" key="3">
    <source>
        <dbReference type="ARBA" id="ARBA00022801"/>
    </source>
</evidence>
<comment type="caution">
    <text evidence="6">The sequence shown here is derived from an EMBL/GenBank/DDBJ whole genome shotgun (WGS) entry which is preliminary data.</text>
</comment>
<comment type="similarity">
    <text evidence="2 4">Belongs to the Nudix hydrolase family.</text>
</comment>
<evidence type="ECO:0000256" key="1">
    <source>
        <dbReference type="ARBA" id="ARBA00001946"/>
    </source>
</evidence>
<dbReference type="PRINTS" id="PR00502">
    <property type="entry name" value="NUDIXFAMILY"/>
</dbReference>
<dbReference type="Pfam" id="PF00293">
    <property type="entry name" value="NUDIX"/>
    <property type="match status" value="1"/>
</dbReference>
<dbReference type="PANTHER" id="PTHR43046">
    <property type="entry name" value="GDP-MANNOSE MANNOSYL HYDROLASE"/>
    <property type="match status" value="1"/>
</dbReference>
<dbReference type="CDD" id="cd04690">
    <property type="entry name" value="NUDIX_Hydrolase"/>
    <property type="match status" value="1"/>
</dbReference>
<dbReference type="Proteomes" id="UP000540191">
    <property type="component" value="Unassembled WGS sequence"/>
</dbReference>
<protein>
    <submittedName>
        <fullName evidence="6">8-oxo-dGTP pyrophosphatase MutT (NUDIX family)</fullName>
    </submittedName>
</protein>
<dbReference type="AlphaFoldDB" id="A0A7W7GPU8"/>
<dbReference type="PROSITE" id="PS51462">
    <property type="entry name" value="NUDIX"/>
    <property type="match status" value="1"/>
</dbReference>
<proteinExistence type="inferred from homology"/>
<keyword evidence="3 4" id="KW-0378">Hydrolase</keyword>
<evidence type="ECO:0000313" key="6">
    <source>
        <dbReference type="EMBL" id="MBB4736108.1"/>
    </source>
</evidence>
<accession>A0A7W7GPU8</accession>
<sequence>MSEAPLIRVSAVVVSRPDGQVLTVRKAGTGMFMFPGGKPEPGESAVQAAVRELAEEIGMQVREDELRPLGAWRTRAANEAGARLHAEVFALTRDVDAVGIPAPAAEIAALHWTDPAAPEAPGADGRIGADAIAPLLHEVLPAL</sequence>
<comment type="cofactor">
    <cofactor evidence="1">
        <name>Mg(2+)</name>
        <dbReference type="ChEBI" id="CHEBI:18420"/>
    </cofactor>
</comment>
<evidence type="ECO:0000313" key="7">
    <source>
        <dbReference type="Proteomes" id="UP000540191"/>
    </source>
</evidence>
<organism evidence="6 7">
    <name type="scientific">Micrococcus cohnii</name>
    <dbReference type="NCBI Taxonomy" id="993416"/>
    <lineage>
        <taxon>Bacteria</taxon>
        <taxon>Bacillati</taxon>
        <taxon>Actinomycetota</taxon>
        <taxon>Actinomycetes</taxon>
        <taxon>Micrococcales</taxon>
        <taxon>Micrococcaceae</taxon>
        <taxon>Micrococcus</taxon>
    </lineage>
</organism>
<feature type="domain" description="Nudix hydrolase" evidence="5">
    <location>
        <begin position="5"/>
        <end position="136"/>
    </location>
</feature>
<dbReference type="InterPro" id="IPR015797">
    <property type="entry name" value="NUDIX_hydrolase-like_dom_sf"/>
</dbReference>
<gene>
    <name evidence="6" type="ORF">HDA30_001616</name>
</gene>
<dbReference type="GO" id="GO:0016787">
    <property type="term" value="F:hydrolase activity"/>
    <property type="evidence" value="ECO:0007669"/>
    <property type="project" value="UniProtKB-KW"/>
</dbReference>
<evidence type="ECO:0000256" key="4">
    <source>
        <dbReference type="RuleBase" id="RU003476"/>
    </source>
</evidence>
<evidence type="ECO:0000256" key="2">
    <source>
        <dbReference type="ARBA" id="ARBA00005582"/>
    </source>
</evidence>
<dbReference type="RefSeq" id="WP_184241737.1">
    <property type="nucleotide sequence ID" value="NZ_JACHNA010000001.1"/>
</dbReference>
<dbReference type="EMBL" id="JACHNA010000001">
    <property type="protein sequence ID" value="MBB4736108.1"/>
    <property type="molecule type" value="Genomic_DNA"/>
</dbReference>
<dbReference type="SUPFAM" id="SSF55811">
    <property type="entry name" value="Nudix"/>
    <property type="match status" value="1"/>
</dbReference>
<dbReference type="InterPro" id="IPR020476">
    <property type="entry name" value="Nudix_hydrolase"/>
</dbReference>
<dbReference type="InterPro" id="IPR000086">
    <property type="entry name" value="NUDIX_hydrolase_dom"/>
</dbReference>
<dbReference type="InterPro" id="IPR020084">
    <property type="entry name" value="NUDIX_hydrolase_CS"/>
</dbReference>
<reference evidence="6 7" key="1">
    <citation type="submission" date="2020-08" db="EMBL/GenBank/DDBJ databases">
        <title>Sequencing the genomes of 1000 actinobacteria strains.</title>
        <authorList>
            <person name="Klenk H.-P."/>
        </authorList>
    </citation>
    <scope>NUCLEOTIDE SEQUENCE [LARGE SCALE GENOMIC DNA]</scope>
    <source>
        <strain evidence="6 7">DSM 23974</strain>
    </source>
</reference>
<dbReference type="Gene3D" id="3.90.79.10">
    <property type="entry name" value="Nucleoside Triphosphate Pyrophosphohydrolase"/>
    <property type="match status" value="1"/>
</dbReference>
<keyword evidence="7" id="KW-1185">Reference proteome</keyword>
<name>A0A7W7GPU8_9MICC</name>
<dbReference type="PROSITE" id="PS00893">
    <property type="entry name" value="NUDIX_BOX"/>
    <property type="match status" value="1"/>
</dbReference>
<dbReference type="PANTHER" id="PTHR43046:SF2">
    <property type="entry name" value="8-OXO-DGTP DIPHOSPHATASE-RELATED"/>
    <property type="match status" value="1"/>
</dbReference>
<evidence type="ECO:0000259" key="5">
    <source>
        <dbReference type="PROSITE" id="PS51462"/>
    </source>
</evidence>